<name>A0A261Y897_9FUNG</name>
<evidence type="ECO:0000313" key="2">
    <source>
        <dbReference type="EMBL" id="OZJ06856.1"/>
    </source>
</evidence>
<sequence length="262" mass="30531">MGKWIEPAHEDELVRKFKFLFAVAKEKIQAECRDDSYTFENFVEALDENDKFVRRLFEFLIRDTCQRRSRPWTSFPNPISEDQEHSSLRSRRHSSSRLLYQRLQEDRPSPEPPHPLSESSPPVEEQTSNERTSQSRSTEQSSSREMTAHELLHRLARRHSRTVQSSAQSQIGSSTSVELAELQDYLQHVSARRPSVSAAINAANRAHLRTLEQRDRHWRDRAEFERWVESRLRRDQTNPYGMQALISASGEAPSENQDESGQ</sequence>
<dbReference type="EMBL" id="MVBO01000001">
    <property type="protein sequence ID" value="OZJ06856.1"/>
    <property type="molecule type" value="Genomic_DNA"/>
</dbReference>
<proteinExistence type="predicted"/>
<dbReference type="AlphaFoldDB" id="A0A261Y897"/>
<organism evidence="2 3">
    <name type="scientific">Bifiguratus adelaidae</name>
    <dbReference type="NCBI Taxonomy" id="1938954"/>
    <lineage>
        <taxon>Eukaryota</taxon>
        <taxon>Fungi</taxon>
        <taxon>Fungi incertae sedis</taxon>
        <taxon>Mucoromycota</taxon>
        <taxon>Mucoromycotina</taxon>
        <taxon>Endogonomycetes</taxon>
        <taxon>Endogonales</taxon>
        <taxon>Endogonales incertae sedis</taxon>
        <taxon>Bifiguratus</taxon>
    </lineage>
</organism>
<feature type="region of interest" description="Disordered" evidence="1">
    <location>
        <begin position="71"/>
        <end position="146"/>
    </location>
</feature>
<gene>
    <name evidence="2" type="ORF">BZG36_00145</name>
</gene>
<feature type="compositionally biased region" description="Low complexity" evidence="1">
    <location>
        <begin position="116"/>
        <end position="145"/>
    </location>
</feature>
<evidence type="ECO:0000313" key="3">
    <source>
        <dbReference type="Proteomes" id="UP000242875"/>
    </source>
</evidence>
<protein>
    <submittedName>
        <fullName evidence="2">Uncharacterized protein</fullName>
    </submittedName>
</protein>
<keyword evidence="3" id="KW-1185">Reference proteome</keyword>
<evidence type="ECO:0000256" key="1">
    <source>
        <dbReference type="SAM" id="MobiDB-lite"/>
    </source>
</evidence>
<dbReference type="OrthoDB" id="21608at2759"/>
<reference evidence="2 3" key="1">
    <citation type="journal article" date="2017" name="Mycologia">
        <title>Bifiguratus adelaidae, gen. et sp. nov., a new member of Mucoromycotina in endophytic and soil-dwelling habitats.</title>
        <authorList>
            <person name="Torres-Cruz T.J."/>
            <person name="Billingsley Tobias T.L."/>
            <person name="Almatruk M."/>
            <person name="Hesse C."/>
            <person name="Kuske C.R."/>
            <person name="Desiro A."/>
            <person name="Benucci G.M."/>
            <person name="Bonito G."/>
            <person name="Stajich J.E."/>
            <person name="Dunlap C."/>
            <person name="Arnold A.E."/>
            <person name="Porras-Alfaro A."/>
        </authorList>
    </citation>
    <scope>NUCLEOTIDE SEQUENCE [LARGE SCALE GENOMIC DNA]</scope>
    <source>
        <strain evidence="2 3">AZ0501</strain>
    </source>
</reference>
<comment type="caution">
    <text evidence="2">The sequence shown here is derived from an EMBL/GenBank/DDBJ whole genome shotgun (WGS) entry which is preliminary data.</text>
</comment>
<accession>A0A261Y897</accession>
<dbReference type="Proteomes" id="UP000242875">
    <property type="component" value="Unassembled WGS sequence"/>
</dbReference>